<reference evidence="6 7" key="1">
    <citation type="submission" date="2017-06" db="EMBL/GenBank/DDBJ databases">
        <title>Genome sequencing of cyanobaciteial culture collection at National Institute for Environmental Studies (NIES).</title>
        <authorList>
            <person name="Hirose Y."/>
            <person name="Shimura Y."/>
            <person name="Fujisawa T."/>
            <person name="Nakamura Y."/>
            <person name="Kawachi M."/>
        </authorList>
    </citation>
    <scope>NUCLEOTIDE SEQUENCE [LARGE SCALE GENOMIC DNA]</scope>
    <source>
        <strain evidence="6 7">NIES-2135</strain>
    </source>
</reference>
<dbReference type="PROSITE" id="PS51257">
    <property type="entry name" value="PROKAR_LIPOPROTEIN"/>
    <property type="match status" value="1"/>
</dbReference>
<keyword evidence="7" id="KW-1185">Reference proteome</keyword>
<protein>
    <submittedName>
        <fullName evidence="6">Aliphatic sulfonates family ABC transporter periplasmic ligand-binding protein</fullName>
    </submittedName>
</protein>
<dbReference type="GO" id="GO:0042597">
    <property type="term" value="C:periplasmic space"/>
    <property type="evidence" value="ECO:0007669"/>
    <property type="project" value="UniProtKB-SubCell"/>
</dbReference>
<feature type="chain" id="PRO_5011118399" evidence="4">
    <location>
        <begin position="22"/>
        <end position="341"/>
    </location>
</feature>
<evidence type="ECO:0000313" key="6">
    <source>
        <dbReference type="EMBL" id="BAY56200.1"/>
    </source>
</evidence>
<dbReference type="EMBL" id="AP018203">
    <property type="protein sequence ID" value="BAY56200.1"/>
    <property type="molecule type" value="Genomic_DNA"/>
</dbReference>
<organism evidence="6 7">
    <name type="scientific">Leptolyngbya boryana NIES-2135</name>
    <dbReference type="NCBI Taxonomy" id="1973484"/>
    <lineage>
        <taxon>Bacteria</taxon>
        <taxon>Bacillati</taxon>
        <taxon>Cyanobacteriota</taxon>
        <taxon>Cyanophyceae</taxon>
        <taxon>Leptolyngbyales</taxon>
        <taxon>Leptolyngbyaceae</taxon>
        <taxon>Leptolyngbya group</taxon>
        <taxon>Leptolyngbya</taxon>
    </lineage>
</organism>
<comment type="subcellular location">
    <subcellularLocation>
        <location evidence="1">Periplasm</location>
    </subcellularLocation>
</comment>
<dbReference type="InterPro" id="IPR015168">
    <property type="entry name" value="SsuA/THI5"/>
</dbReference>
<evidence type="ECO:0000259" key="5">
    <source>
        <dbReference type="SMART" id="SM00062"/>
    </source>
</evidence>
<gene>
    <name evidence="6" type="ORF">NIES2135_30300</name>
</gene>
<comment type="similarity">
    <text evidence="2">Belongs to the bacterial solute-binding protein SsuA/TauA family.</text>
</comment>
<dbReference type="SMART" id="SM00062">
    <property type="entry name" value="PBPb"/>
    <property type="match status" value="1"/>
</dbReference>
<dbReference type="Pfam" id="PF09084">
    <property type="entry name" value="NMT1"/>
    <property type="match status" value="1"/>
</dbReference>
<dbReference type="Proteomes" id="UP000217895">
    <property type="component" value="Chromosome"/>
</dbReference>
<feature type="domain" description="Solute-binding protein family 3/N-terminal" evidence="5">
    <location>
        <begin position="42"/>
        <end position="250"/>
    </location>
</feature>
<evidence type="ECO:0000256" key="2">
    <source>
        <dbReference type="ARBA" id="ARBA00010742"/>
    </source>
</evidence>
<accession>A0A1Z4JHJ3</accession>
<evidence type="ECO:0000313" key="7">
    <source>
        <dbReference type="Proteomes" id="UP000217895"/>
    </source>
</evidence>
<dbReference type="PANTHER" id="PTHR30024">
    <property type="entry name" value="ALIPHATIC SULFONATES-BINDING PROTEIN-RELATED"/>
    <property type="match status" value="1"/>
</dbReference>
<dbReference type="InterPro" id="IPR001638">
    <property type="entry name" value="Solute-binding_3/MltF_N"/>
</dbReference>
<evidence type="ECO:0000256" key="1">
    <source>
        <dbReference type="ARBA" id="ARBA00004418"/>
    </source>
</evidence>
<dbReference type="SUPFAM" id="SSF53850">
    <property type="entry name" value="Periplasmic binding protein-like II"/>
    <property type="match status" value="1"/>
</dbReference>
<dbReference type="AlphaFoldDB" id="A0A1Z4JHJ3"/>
<evidence type="ECO:0000256" key="4">
    <source>
        <dbReference type="SAM" id="SignalP"/>
    </source>
</evidence>
<name>A0A1Z4JHJ3_LEPBY</name>
<keyword evidence="3 4" id="KW-0732">Signal</keyword>
<dbReference type="Gene3D" id="3.40.190.10">
    <property type="entry name" value="Periplasmic binding protein-like II"/>
    <property type="match status" value="2"/>
</dbReference>
<dbReference type="PANTHER" id="PTHR30024:SF47">
    <property type="entry name" value="TAURINE-BINDING PERIPLASMIC PROTEIN"/>
    <property type="match status" value="1"/>
</dbReference>
<proteinExistence type="inferred from homology"/>
<sequence length="341" mass="36754">MIQRRQLLKYGLLAGTTTAIAACQNRTNSSSSDKPSSLKPIKIAILTWVGYGPFFVAKDQKLFEKYGLDAEILKIEDAAPRRSALASQEVQFSISTLDWFAIEAAQGLPASCILKLDDSYGADGIVSSKEIAKVADLRGQSIAVEKGSPSHFFLLSLMKEAKLSAQDVQAIYMPTAGDAASAFSAGRAKAAVTWEPYLSTSAKQAPNAHILTTSREKPGLLLDLLIVHQEYAKTNPDAVSGVIKAWFDAVEYWKANPTQANAVIAKGLGVSEQEVSEMVKGCKYADLQENATYFGLKGNGTAPFFESFPKAQQVWIEAGLMTKTVKADSVVNTSFLKGIQA</sequence>
<feature type="signal peptide" evidence="4">
    <location>
        <begin position="1"/>
        <end position="21"/>
    </location>
</feature>
<evidence type="ECO:0000256" key="3">
    <source>
        <dbReference type="ARBA" id="ARBA00022729"/>
    </source>
</evidence>